<dbReference type="HOGENOM" id="CLU_571180_0_0_1"/>
<sequence>MTALHPRLEPAMDTCRNSADSELSTCETVFSLAASARSDGTLTHGAAECGDGSHSSSRSLKREHRYLAWLALLVCAILSGSTWTAAAPHAWYKPVSYEEQGIKVEPEQRFQTRSTCANPYVEPGFLEYSALDPLQTRWRPYLTECVSPPDYLELLRLACPTERTGTTDSEVFKADWLRYKHFDLSGQPERRYKGMTVGQIELSKESQLAYRELTWLRNKTVLILGDSIDRNALEHLATLTDQTIMRTSYENAHNQTIPTGWEERALPHIIHFKRLNLRIISNFFYGADDRNTFRIQSDWHPPGLFEDRVDQLFLPFIKDLDLPSGRPDYLSFATGLWDSAMFGRLDKLNNRTTETPLTTAQTDWTPSRWGAARRRYLSLRLANWQPRALDELLSRCQAASAAQRCTSCRAAAWPALLRFCSCMGGTSKSRLGRPSGPLSRWCRHQSSTLSLHEACTAYMTSRPAYTHDGGQSQSTVRQ</sequence>
<proteinExistence type="predicted"/>
<dbReference type="InParanoid" id="G7DUY9"/>
<gene>
    <name evidence="1" type="primary">Mo01051</name>
    <name evidence="1" type="ORF">E5Q_01051</name>
</gene>
<dbReference type="eggNOG" id="ENOG502S04P">
    <property type="taxonomic scope" value="Eukaryota"/>
</dbReference>
<evidence type="ECO:0000313" key="2">
    <source>
        <dbReference type="Proteomes" id="UP000009131"/>
    </source>
</evidence>
<organism evidence="1 2">
    <name type="scientific">Mixia osmundae (strain CBS 9802 / IAM 14324 / JCM 22182 / KY 12970)</name>
    <dbReference type="NCBI Taxonomy" id="764103"/>
    <lineage>
        <taxon>Eukaryota</taxon>
        <taxon>Fungi</taxon>
        <taxon>Dikarya</taxon>
        <taxon>Basidiomycota</taxon>
        <taxon>Pucciniomycotina</taxon>
        <taxon>Mixiomycetes</taxon>
        <taxon>Mixiales</taxon>
        <taxon>Mixiaceae</taxon>
        <taxon>Mixia</taxon>
    </lineage>
</organism>
<evidence type="ECO:0000313" key="1">
    <source>
        <dbReference type="EMBL" id="GAA94399.1"/>
    </source>
</evidence>
<keyword evidence="2" id="KW-1185">Reference proteome</keyword>
<comment type="caution">
    <text evidence="1">The sequence shown here is derived from an EMBL/GenBank/DDBJ whole genome shotgun (WGS) entry which is preliminary data.</text>
</comment>
<reference evidence="1 2" key="1">
    <citation type="journal article" date="2011" name="J. Gen. Appl. Microbiol.">
        <title>Draft genome sequencing of the enigmatic basidiomycete Mixia osmundae.</title>
        <authorList>
            <person name="Nishida H."/>
            <person name="Nagatsuka Y."/>
            <person name="Sugiyama J."/>
        </authorList>
    </citation>
    <scope>NUCLEOTIDE SEQUENCE [LARGE SCALE GENOMIC DNA]</scope>
    <source>
        <strain evidence="2">CBS 9802 / IAM 14324 / JCM 22182 / KY 12970</strain>
    </source>
</reference>
<dbReference type="EMBL" id="BABT02000034">
    <property type="protein sequence ID" value="GAA94399.1"/>
    <property type="molecule type" value="Genomic_DNA"/>
</dbReference>
<name>G7DUY9_MIXOS</name>
<dbReference type="AlphaFoldDB" id="G7DUY9"/>
<protein>
    <submittedName>
        <fullName evidence="1">Uncharacterized protein</fullName>
    </submittedName>
</protein>
<dbReference type="OrthoDB" id="2588793at2759"/>
<dbReference type="RefSeq" id="XP_014565855.1">
    <property type="nucleotide sequence ID" value="XM_014710369.1"/>
</dbReference>
<accession>G7DUY9</accession>
<dbReference type="Proteomes" id="UP000009131">
    <property type="component" value="Unassembled WGS sequence"/>
</dbReference>
<reference evidence="1 2" key="2">
    <citation type="journal article" date="2012" name="Open Biol.">
        <title>Characteristics of nucleosomes and linker DNA regions on the genome of the basidiomycete Mixia osmundae revealed by mono- and dinucleosome mapping.</title>
        <authorList>
            <person name="Nishida H."/>
            <person name="Kondo S."/>
            <person name="Matsumoto T."/>
            <person name="Suzuki Y."/>
            <person name="Yoshikawa H."/>
            <person name="Taylor T.D."/>
            <person name="Sugiyama J."/>
        </authorList>
    </citation>
    <scope>NUCLEOTIDE SEQUENCE [LARGE SCALE GENOMIC DNA]</scope>
    <source>
        <strain evidence="2">CBS 9802 / IAM 14324 / JCM 22182 / KY 12970</strain>
    </source>
</reference>